<accession>A0A3P5XAQ2</accession>
<evidence type="ECO:0000259" key="1">
    <source>
        <dbReference type="Pfam" id="PF00296"/>
    </source>
</evidence>
<keyword evidence="3" id="KW-1185">Reference proteome</keyword>
<dbReference type="AlphaFoldDB" id="A0A3P5XAQ2"/>
<gene>
    <name evidence="2" type="primary">ssuD_2</name>
    <name evidence="2" type="ORF">XINFAN_03174</name>
</gene>
<dbReference type="RefSeq" id="WP_199286442.1">
    <property type="nucleotide sequence ID" value="NZ_UXAW01000088.1"/>
</dbReference>
<dbReference type="GO" id="GO:0008726">
    <property type="term" value="F:alkanesulfonate monooxygenase activity"/>
    <property type="evidence" value="ECO:0007669"/>
    <property type="project" value="UniProtKB-EC"/>
</dbReference>
<feature type="domain" description="Luciferase-like" evidence="1">
    <location>
        <begin position="10"/>
        <end position="80"/>
    </location>
</feature>
<evidence type="ECO:0000313" key="2">
    <source>
        <dbReference type="EMBL" id="VDC31819.1"/>
    </source>
</evidence>
<dbReference type="InterPro" id="IPR036661">
    <property type="entry name" value="Luciferase-like_sf"/>
</dbReference>
<dbReference type="SUPFAM" id="SSF51679">
    <property type="entry name" value="Bacterial luciferase-like"/>
    <property type="match status" value="1"/>
</dbReference>
<sequence length="91" mass="9163">MTGWIRTGASCQSPRGTAASLLTGTPRIKLSLALHIPIKGPTASARQAATLGQAPGGRLLLNVVAGSNATEFAAGGLFPGHDGITRQRTGS</sequence>
<dbReference type="EC" id="1.14.14.5" evidence="2"/>
<protein>
    <submittedName>
        <fullName evidence="2">Alkanesulfonate monooxygenase</fullName>
        <ecNumber evidence="2">1.14.14.5</ecNumber>
    </submittedName>
</protein>
<proteinExistence type="predicted"/>
<dbReference type="Proteomes" id="UP000277498">
    <property type="component" value="Unassembled WGS sequence"/>
</dbReference>
<organism evidence="2 3">
    <name type="scientific">Pseudogemmobacter humi</name>
    <dbReference type="NCBI Taxonomy" id="2483812"/>
    <lineage>
        <taxon>Bacteria</taxon>
        <taxon>Pseudomonadati</taxon>
        <taxon>Pseudomonadota</taxon>
        <taxon>Alphaproteobacteria</taxon>
        <taxon>Rhodobacterales</taxon>
        <taxon>Paracoccaceae</taxon>
        <taxon>Pseudogemmobacter</taxon>
    </lineage>
</organism>
<dbReference type="InterPro" id="IPR011251">
    <property type="entry name" value="Luciferase-like_dom"/>
</dbReference>
<keyword evidence="2" id="KW-0560">Oxidoreductase</keyword>
<name>A0A3P5XAQ2_9RHOB</name>
<evidence type="ECO:0000313" key="3">
    <source>
        <dbReference type="Proteomes" id="UP000277498"/>
    </source>
</evidence>
<dbReference type="EMBL" id="UXAW01000088">
    <property type="protein sequence ID" value="VDC31819.1"/>
    <property type="molecule type" value="Genomic_DNA"/>
</dbReference>
<dbReference type="Gene3D" id="3.20.20.30">
    <property type="entry name" value="Luciferase-like domain"/>
    <property type="match status" value="1"/>
</dbReference>
<keyword evidence="2" id="KW-0503">Monooxygenase</keyword>
<reference evidence="2 3" key="1">
    <citation type="submission" date="2018-11" db="EMBL/GenBank/DDBJ databases">
        <authorList>
            <person name="Criscuolo A."/>
        </authorList>
    </citation>
    <scope>NUCLEOTIDE SEQUENCE [LARGE SCALE GENOMIC DNA]</scope>
    <source>
        <strain evidence="2">ACIP111625</strain>
    </source>
</reference>
<dbReference type="Pfam" id="PF00296">
    <property type="entry name" value="Bac_luciferase"/>
    <property type="match status" value="1"/>
</dbReference>